<feature type="transmembrane region" description="Helical" evidence="8">
    <location>
        <begin position="287"/>
        <end position="308"/>
    </location>
</feature>
<dbReference type="RefSeq" id="WP_227710001.1">
    <property type="nucleotide sequence ID" value="NZ_JAJEQW010000005.1"/>
</dbReference>
<sequence length="398" mass="44674">MFSENQKISERQMARLLIFDMCGISTLLLPGLLGKMLGTDGVFAILLGAVPVYLFTFLPELLQEKRKNSNTRNGSNTSNISNIGKSYPEILKKQGNGFIRIFVLVVYTVEGILLAGYGLFLLSDLMVSELLKDSSFVLAAVLLMLLCGYGIWQGIEGRARVYEILFWFVFLPLILMLLLATKDVNTIYWTPVMVHSWGNFVKGTAAVVLLYGTMAFVLFLQPYLAENVRVGRTCRKSLCVTVIFNAAIYLITLGIFGSGMLPKMKYPAITLMSMIKLPGGFFERQDAFMVAIWFFTIYAFINTGMFYASDLLKAVWQKEGHQKADGKNEAIQGKADAKSIEKLIIPIVMVLTFAVTLLFYRLPEWKIMFIWIQAIAFLPLTVILPLCIGEISKCREKG</sequence>
<name>A0AAW4WHV5_9FIRM</name>
<reference evidence="9" key="1">
    <citation type="submission" date="2021-10" db="EMBL/GenBank/DDBJ databases">
        <title>Anaerobic single-cell dispensing facilitates the cultivation of human gut bacteria.</title>
        <authorList>
            <person name="Afrizal A."/>
        </authorList>
    </citation>
    <scope>NUCLEOTIDE SEQUENCE</scope>
    <source>
        <strain evidence="9">CLA-AA-H204</strain>
    </source>
</reference>
<dbReference type="InterPro" id="IPR004761">
    <property type="entry name" value="Spore_GerAB"/>
</dbReference>
<evidence type="ECO:0000256" key="2">
    <source>
        <dbReference type="ARBA" id="ARBA00007998"/>
    </source>
</evidence>
<gene>
    <name evidence="9" type="ORF">LKD47_06715</name>
</gene>
<comment type="similarity">
    <text evidence="2">Belongs to the amino acid-polyamine-organocation (APC) superfamily. Spore germination protein (SGP) (TC 2.A.3.9) family.</text>
</comment>
<feature type="transmembrane region" description="Helical" evidence="8">
    <location>
        <begin position="164"/>
        <end position="180"/>
    </location>
</feature>
<organism evidence="9 10">
    <name type="scientific">Roseburia amylophila</name>
    <dbReference type="NCBI Taxonomy" id="2981794"/>
    <lineage>
        <taxon>Bacteria</taxon>
        <taxon>Bacillati</taxon>
        <taxon>Bacillota</taxon>
        <taxon>Clostridia</taxon>
        <taxon>Lachnospirales</taxon>
        <taxon>Lachnospiraceae</taxon>
        <taxon>Roseburia</taxon>
    </lineage>
</organism>
<keyword evidence="7 8" id="KW-0472">Membrane</keyword>
<keyword evidence="4" id="KW-0309">Germination</keyword>
<dbReference type="Proteomes" id="UP001198893">
    <property type="component" value="Unassembled WGS sequence"/>
</dbReference>
<evidence type="ECO:0000256" key="3">
    <source>
        <dbReference type="ARBA" id="ARBA00022448"/>
    </source>
</evidence>
<dbReference type="EMBL" id="JAJEQW010000005">
    <property type="protein sequence ID" value="MCC2241992.1"/>
    <property type="molecule type" value="Genomic_DNA"/>
</dbReference>
<feature type="transmembrane region" description="Helical" evidence="8">
    <location>
        <begin position="12"/>
        <end position="29"/>
    </location>
</feature>
<comment type="subcellular location">
    <subcellularLocation>
        <location evidence="1">Membrane</location>
        <topology evidence="1">Multi-pass membrane protein</topology>
    </subcellularLocation>
</comment>
<evidence type="ECO:0000256" key="1">
    <source>
        <dbReference type="ARBA" id="ARBA00004141"/>
    </source>
</evidence>
<dbReference type="AlphaFoldDB" id="A0AAW4WHV5"/>
<evidence type="ECO:0000256" key="8">
    <source>
        <dbReference type="SAM" id="Phobius"/>
    </source>
</evidence>
<keyword evidence="6 8" id="KW-1133">Transmembrane helix</keyword>
<feature type="transmembrane region" description="Helical" evidence="8">
    <location>
        <begin position="41"/>
        <end position="62"/>
    </location>
</feature>
<dbReference type="GO" id="GO:0016020">
    <property type="term" value="C:membrane"/>
    <property type="evidence" value="ECO:0007669"/>
    <property type="project" value="UniProtKB-SubCell"/>
</dbReference>
<evidence type="ECO:0000313" key="10">
    <source>
        <dbReference type="Proteomes" id="UP001198893"/>
    </source>
</evidence>
<protein>
    <submittedName>
        <fullName evidence="9">Spore germination protein</fullName>
    </submittedName>
</protein>
<evidence type="ECO:0000313" key="9">
    <source>
        <dbReference type="EMBL" id="MCC2241992.1"/>
    </source>
</evidence>
<feature type="transmembrane region" description="Helical" evidence="8">
    <location>
        <begin position="134"/>
        <end position="152"/>
    </location>
</feature>
<dbReference type="Pfam" id="PF03845">
    <property type="entry name" value="Spore_permease"/>
    <property type="match status" value="1"/>
</dbReference>
<dbReference type="GO" id="GO:0009847">
    <property type="term" value="P:spore germination"/>
    <property type="evidence" value="ECO:0007669"/>
    <property type="project" value="InterPro"/>
</dbReference>
<evidence type="ECO:0000256" key="7">
    <source>
        <dbReference type="ARBA" id="ARBA00023136"/>
    </source>
</evidence>
<keyword evidence="5 8" id="KW-0812">Transmembrane</keyword>
<evidence type="ECO:0000256" key="6">
    <source>
        <dbReference type="ARBA" id="ARBA00022989"/>
    </source>
</evidence>
<evidence type="ECO:0000256" key="5">
    <source>
        <dbReference type="ARBA" id="ARBA00022692"/>
    </source>
</evidence>
<feature type="transmembrane region" description="Helical" evidence="8">
    <location>
        <begin position="368"/>
        <end position="388"/>
    </location>
</feature>
<keyword evidence="3" id="KW-0813">Transport</keyword>
<accession>A0AAW4WHV5</accession>
<feature type="transmembrane region" description="Helical" evidence="8">
    <location>
        <begin position="101"/>
        <end position="122"/>
    </location>
</feature>
<feature type="transmembrane region" description="Helical" evidence="8">
    <location>
        <begin position="237"/>
        <end position="257"/>
    </location>
</feature>
<dbReference type="PANTHER" id="PTHR34975">
    <property type="entry name" value="SPORE GERMINATION PROTEIN A2"/>
    <property type="match status" value="1"/>
</dbReference>
<proteinExistence type="inferred from homology"/>
<feature type="transmembrane region" description="Helical" evidence="8">
    <location>
        <begin position="200"/>
        <end position="225"/>
    </location>
</feature>
<comment type="caution">
    <text evidence="9">The sequence shown here is derived from an EMBL/GenBank/DDBJ whole genome shotgun (WGS) entry which is preliminary data.</text>
</comment>
<evidence type="ECO:0000256" key="4">
    <source>
        <dbReference type="ARBA" id="ARBA00022544"/>
    </source>
</evidence>
<dbReference type="PANTHER" id="PTHR34975:SF2">
    <property type="entry name" value="SPORE GERMINATION PROTEIN A2"/>
    <property type="match status" value="1"/>
</dbReference>
<feature type="transmembrane region" description="Helical" evidence="8">
    <location>
        <begin position="343"/>
        <end position="362"/>
    </location>
</feature>